<dbReference type="PROSITE" id="PS51677">
    <property type="entry name" value="NODB"/>
    <property type="match status" value="1"/>
</dbReference>
<proteinExistence type="predicted"/>
<reference evidence="3" key="2">
    <citation type="submission" date="2020-09" db="EMBL/GenBank/DDBJ databases">
        <authorList>
            <person name="Sun Q."/>
            <person name="Zhou Y."/>
        </authorList>
    </citation>
    <scope>NUCLEOTIDE SEQUENCE</scope>
    <source>
        <strain evidence="3">CGMCC 1.15085</strain>
    </source>
</reference>
<dbReference type="PANTHER" id="PTHR47561:SF1">
    <property type="entry name" value="POLYSACCHARIDE DEACETYLASE FAMILY PROTEIN (AFU_ORTHOLOGUE AFUA_6G05030)"/>
    <property type="match status" value="1"/>
</dbReference>
<dbReference type="PANTHER" id="PTHR47561">
    <property type="entry name" value="POLYSACCHARIDE DEACETYLASE FAMILY PROTEIN (AFU_ORTHOLOGUE AFUA_6G05030)"/>
    <property type="match status" value="1"/>
</dbReference>
<reference evidence="3" key="1">
    <citation type="journal article" date="2014" name="Int. J. Syst. Evol. Microbiol.">
        <title>Complete genome sequence of Corynebacterium casei LMG S-19264T (=DSM 44701T), isolated from a smear-ripened cheese.</title>
        <authorList>
            <consortium name="US DOE Joint Genome Institute (JGI-PGF)"/>
            <person name="Walter F."/>
            <person name="Albersmeier A."/>
            <person name="Kalinowski J."/>
            <person name="Ruckert C."/>
        </authorList>
    </citation>
    <scope>NUCLEOTIDE SEQUENCE</scope>
    <source>
        <strain evidence="3">CGMCC 1.15085</strain>
    </source>
</reference>
<organism evidence="3 4">
    <name type="scientific">Flexivirga endophytica</name>
    <dbReference type="NCBI Taxonomy" id="1849103"/>
    <lineage>
        <taxon>Bacteria</taxon>
        <taxon>Bacillati</taxon>
        <taxon>Actinomycetota</taxon>
        <taxon>Actinomycetes</taxon>
        <taxon>Micrococcales</taxon>
        <taxon>Dermacoccaceae</taxon>
        <taxon>Flexivirga</taxon>
    </lineage>
</organism>
<dbReference type="Proteomes" id="UP000636793">
    <property type="component" value="Unassembled WGS sequence"/>
</dbReference>
<dbReference type="SUPFAM" id="SSF88713">
    <property type="entry name" value="Glycoside hydrolase/deacetylase"/>
    <property type="match status" value="1"/>
</dbReference>
<protein>
    <submittedName>
        <fullName evidence="3">Polysaccharide deacetylase</fullName>
    </submittedName>
</protein>
<evidence type="ECO:0000313" key="3">
    <source>
        <dbReference type="EMBL" id="GGB25588.1"/>
    </source>
</evidence>
<accession>A0A916SZT4</accession>
<dbReference type="InterPro" id="IPR011330">
    <property type="entry name" value="Glyco_hydro/deAcase_b/a-brl"/>
</dbReference>
<name>A0A916SZT4_9MICO</name>
<keyword evidence="4" id="KW-1185">Reference proteome</keyword>
<comment type="caution">
    <text evidence="3">The sequence shown here is derived from an EMBL/GenBank/DDBJ whole genome shotgun (WGS) entry which is preliminary data.</text>
</comment>
<feature type="region of interest" description="Disordered" evidence="1">
    <location>
        <begin position="289"/>
        <end position="315"/>
    </location>
</feature>
<gene>
    <name evidence="3" type="ORF">GCM10011492_14630</name>
</gene>
<dbReference type="Gene3D" id="3.20.20.370">
    <property type="entry name" value="Glycoside hydrolase/deacetylase"/>
    <property type="match status" value="1"/>
</dbReference>
<dbReference type="EMBL" id="BMHI01000002">
    <property type="protein sequence ID" value="GGB25588.1"/>
    <property type="molecule type" value="Genomic_DNA"/>
</dbReference>
<dbReference type="GO" id="GO:0005975">
    <property type="term" value="P:carbohydrate metabolic process"/>
    <property type="evidence" value="ECO:0007669"/>
    <property type="project" value="InterPro"/>
</dbReference>
<feature type="domain" description="NodB homology" evidence="2">
    <location>
        <begin position="46"/>
        <end position="270"/>
    </location>
</feature>
<dbReference type="InterPro" id="IPR037950">
    <property type="entry name" value="PgdA-like"/>
</dbReference>
<evidence type="ECO:0000259" key="2">
    <source>
        <dbReference type="PROSITE" id="PS51677"/>
    </source>
</evidence>
<dbReference type="GO" id="GO:0016810">
    <property type="term" value="F:hydrolase activity, acting on carbon-nitrogen (but not peptide) bonds"/>
    <property type="evidence" value="ECO:0007669"/>
    <property type="project" value="InterPro"/>
</dbReference>
<dbReference type="CDD" id="cd10938">
    <property type="entry name" value="CE4_HpPgdA_like"/>
    <property type="match status" value="1"/>
</dbReference>
<dbReference type="Pfam" id="PF01522">
    <property type="entry name" value="Polysacc_deac_1"/>
    <property type="match status" value="1"/>
</dbReference>
<dbReference type="InterPro" id="IPR002509">
    <property type="entry name" value="NODB_dom"/>
</dbReference>
<sequence>MSDTRQPFHPPSGFPWPDGKKFAASLTFDVDAEAGALAFDATFHRRMSLMTHQSYGPSVAVPKLLAMLEHHDIRATFFVPGYTADLYPDMVRAIVAGGHEVAHHGWMHEKTTSLTDAQEAEMLDRGLESLDRVGVRPVGYRAPWWEYNYRTTDMLLERGFAYDSSLLDGDVPYRFTSGDGVARDLVEIPVDWALDDWEQFAFYPEWTGSGLIESPRKALQMWSDEASVAATAGNCFVLTNHPFISGRPTRLSALSELVDHITSLDGVWFATLQQIAEHTANTLSDIRIHHRIPDPGPQPGQGGDGHPLGHLHDNL</sequence>
<dbReference type="AlphaFoldDB" id="A0A916SZT4"/>
<dbReference type="RefSeq" id="WP_188836304.1">
    <property type="nucleotide sequence ID" value="NZ_BMHI01000002.1"/>
</dbReference>
<evidence type="ECO:0000256" key="1">
    <source>
        <dbReference type="SAM" id="MobiDB-lite"/>
    </source>
</evidence>
<evidence type="ECO:0000313" key="4">
    <source>
        <dbReference type="Proteomes" id="UP000636793"/>
    </source>
</evidence>